<accession>A0A975XLN3</accession>
<feature type="region of interest" description="Disordered" evidence="1">
    <location>
        <begin position="36"/>
        <end position="72"/>
    </location>
</feature>
<proteinExistence type="predicted"/>
<feature type="compositionally biased region" description="Low complexity" evidence="1">
    <location>
        <begin position="36"/>
        <end position="45"/>
    </location>
</feature>
<keyword evidence="4" id="KW-1185">Reference proteome</keyword>
<dbReference type="KEGG" id="asun:KG104_04415"/>
<evidence type="ECO:0000259" key="2">
    <source>
        <dbReference type="Pfam" id="PF19843"/>
    </source>
</evidence>
<reference evidence="3" key="1">
    <citation type="submission" date="2021-06" db="EMBL/GenBank/DDBJ databases">
        <title>Novel species in genus Arthrobacter.</title>
        <authorList>
            <person name="Zhang G."/>
        </authorList>
    </citation>
    <scope>NUCLEOTIDE SEQUENCE</scope>
    <source>
        <strain evidence="3">Zg-ZUI122</strain>
    </source>
</reference>
<dbReference type="PROSITE" id="PS51257">
    <property type="entry name" value="PROKAR_LIPOPROTEIN"/>
    <property type="match status" value="1"/>
</dbReference>
<dbReference type="AlphaFoldDB" id="A0A975XLN3"/>
<dbReference type="RefSeq" id="WP_207347400.1">
    <property type="nucleotide sequence ID" value="NZ_CP076456.1"/>
</dbReference>
<organism evidence="3 4">
    <name type="scientific">Arthrobacter sunyaminii</name>
    <dbReference type="NCBI Taxonomy" id="2816859"/>
    <lineage>
        <taxon>Bacteria</taxon>
        <taxon>Bacillati</taxon>
        <taxon>Actinomycetota</taxon>
        <taxon>Actinomycetes</taxon>
        <taxon>Micrococcales</taxon>
        <taxon>Micrococcaceae</taxon>
        <taxon>Arthrobacter</taxon>
    </lineage>
</organism>
<dbReference type="InterPro" id="IPR046281">
    <property type="entry name" value="DUF6318"/>
</dbReference>
<feature type="compositionally biased region" description="Polar residues" evidence="1">
    <location>
        <begin position="46"/>
        <end position="55"/>
    </location>
</feature>
<sequence length="228" mass="24558">MFLTKLHLSVSPARLAAFGLVVLLFVSGCSGSDSSLGAPSSSASARNWSTAESSPTPTPAISRAATSARPSENVPLPVLPELAEQQSKEGLLAFTEYWYALATYAFETGDLSPLQEVSGPDCAICSRLYEMVELGYEDQDWIVGGNFTVGSTQSAYVLTSKDVYQVLAIVSQFHIQYRGPDNHLYEIEEGWTDTHMLEASYADGKWTAQDVVWFKAAGSEAPVLGNTG</sequence>
<evidence type="ECO:0000313" key="4">
    <source>
        <dbReference type="Proteomes" id="UP000680588"/>
    </source>
</evidence>
<dbReference type="Pfam" id="PF19843">
    <property type="entry name" value="DUF6318"/>
    <property type="match status" value="1"/>
</dbReference>
<evidence type="ECO:0000313" key="3">
    <source>
        <dbReference type="EMBL" id="QWQ37043.1"/>
    </source>
</evidence>
<evidence type="ECO:0000256" key="1">
    <source>
        <dbReference type="SAM" id="MobiDB-lite"/>
    </source>
</evidence>
<protein>
    <recommendedName>
        <fullName evidence="2">DUF6318 domain-containing protein</fullName>
    </recommendedName>
</protein>
<gene>
    <name evidence="3" type="ORF">KG104_04415</name>
</gene>
<dbReference type="Proteomes" id="UP000680588">
    <property type="component" value="Chromosome"/>
</dbReference>
<dbReference type="EMBL" id="CP076456">
    <property type="protein sequence ID" value="QWQ37043.1"/>
    <property type="molecule type" value="Genomic_DNA"/>
</dbReference>
<name>A0A975XLN3_9MICC</name>
<feature type="domain" description="DUF6318" evidence="2">
    <location>
        <begin position="64"/>
        <end position="210"/>
    </location>
</feature>